<dbReference type="Gene3D" id="2.40.50.140">
    <property type="entry name" value="Nucleic acid-binding proteins"/>
    <property type="match status" value="1"/>
</dbReference>
<reference evidence="2" key="1">
    <citation type="submission" date="2021-01" db="UniProtKB">
        <authorList>
            <consortium name="EnsemblMetazoa"/>
        </authorList>
    </citation>
    <scope>IDENTIFICATION</scope>
    <source>
        <strain evidence="2">DH4</strain>
    </source>
</reference>
<organism evidence="2">
    <name type="scientific">Apis mellifera</name>
    <name type="common">Honeybee</name>
    <dbReference type="NCBI Taxonomy" id="7460"/>
    <lineage>
        <taxon>Eukaryota</taxon>
        <taxon>Metazoa</taxon>
        <taxon>Ecdysozoa</taxon>
        <taxon>Arthropoda</taxon>
        <taxon>Hexapoda</taxon>
        <taxon>Insecta</taxon>
        <taxon>Pterygota</taxon>
        <taxon>Neoptera</taxon>
        <taxon>Endopterygota</taxon>
        <taxon>Hymenoptera</taxon>
        <taxon>Apocrita</taxon>
        <taxon>Aculeata</taxon>
        <taxon>Apoidea</taxon>
        <taxon>Anthophila</taxon>
        <taxon>Apidae</taxon>
        <taxon>Apis</taxon>
    </lineage>
</organism>
<feature type="compositionally biased region" description="Polar residues" evidence="1">
    <location>
        <begin position="11"/>
        <end position="23"/>
    </location>
</feature>
<dbReference type="EnsemblMetazoa" id="XM_026445905">
    <property type="protein sequence ID" value="XP_026301690"/>
    <property type="gene ID" value="LOC100577046"/>
</dbReference>
<dbReference type="AlphaFoldDB" id="A0A7M7MW01"/>
<dbReference type="InterPro" id="IPR012340">
    <property type="entry name" value="NA-bd_OB-fold"/>
</dbReference>
<accession>A0A8B8HCC6</accession>
<evidence type="ECO:0000313" key="4">
    <source>
        <dbReference type="RefSeq" id="XP_026301690.1"/>
    </source>
</evidence>
<evidence type="ECO:0000313" key="2">
    <source>
        <dbReference type="EnsemblMetazoa" id="XP_026301690"/>
    </source>
</evidence>
<proteinExistence type="predicted"/>
<feature type="region of interest" description="Disordered" evidence="1">
    <location>
        <begin position="53"/>
        <end position="74"/>
    </location>
</feature>
<dbReference type="OrthoDB" id="25571at2759"/>
<dbReference type="KEGG" id="ame:100577046"/>
<dbReference type="RefSeq" id="XP_026301690.1">
    <property type="nucleotide sequence ID" value="XM_026445905.1"/>
</dbReference>
<keyword evidence="3" id="KW-1185">Reference proteome</keyword>
<gene>
    <name evidence="4" type="primary">LOC100577046</name>
</gene>
<feature type="region of interest" description="Disordered" evidence="1">
    <location>
        <begin position="1"/>
        <end position="23"/>
    </location>
</feature>
<name>A0A7M7MW01_APIME</name>
<dbReference type="GeneID" id="100577046"/>
<protein>
    <submittedName>
        <fullName evidence="4">Uncharacterized protein LOC100577046</fullName>
    </submittedName>
</protein>
<accession>A0A7M7MW01</accession>
<evidence type="ECO:0000256" key="1">
    <source>
        <dbReference type="SAM" id="MobiDB-lite"/>
    </source>
</evidence>
<reference evidence="4" key="2">
    <citation type="submission" date="2025-04" db="UniProtKB">
        <authorList>
            <consortium name="RefSeq"/>
        </authorList>
    </citation>
    <scope>IDENTIFICATION</scope>
    <source>
        <strain evidence="4">DH4</strain>
        <tissue evidence="4">Whole body</tissue>
    </source>
</reference>
<sequence>MDEPKYKKAQTYHSSKSNAPLNGSQIEAAIKIKTEGNSKRIFKRSGRCPCFSRPETPTHHGSVRGDAQRWERPPHETSFNRVEKCTDLPKEIEDDFISIKGDYDYPLYLSEKEEWINYKNIENKEDKIKVYGPFLICELNRFVPYLEGKNIKFHPLNMPYIRIGKINIMGFVVCDSEDAKYYRYQVDDGTGTITIFYDKKFFAKSVALRRKIDKKYYNLSNNVKKNMKILKNQKCPKKFPNPRPKFFYPPNTSIHDMAIFEYNWSLETNNGTLGEEIQRCNYIYALGYCTLDFLHKNKAKTEITFTDISHAKINFIATRIMCLTEQQYNKKLLSWIHNDVRKRYDEQLNESKS</sequence>
<dbReference type="Proteomes" id="UP000005203">
    <property type="component" value="Linkage group LG16"/>
</dbReference>
<evidence type="ECO:0000313" key="3">
    <source>
        <dbReference type="Proteomes" id="UP000005203"/>
    </source>
</evidence>